<dbReference type="PROSITE" id="PS50943">
    <property type="entry name" value="HTH_CROC1"/>
    <property type="match status" value="1"/>
</dbReference>
<keyword evidence="1" id="KW-0238">DNA-binding</keyword>
<dbReference type="InterPro" id="IPR010982">
    <property type="entry name" value="Lambda_DNA-bd_dom_sf"/>
</dbReference>
<dbReference type="Pfam" id="PF01381">
    <property type="entry name" value="HTH_3"/>
    <property type="match status" value="1"/>
</dbReference>
<reference evidence="3 4" key="1">
    <citation type="submission" date="2020-08" db="EMBL/GenBank/DDBJ databases">
        <title>Genome public.</title>
        <authorList>
            <person name="Liu C."/>
            <person name="Sun Q."/>
        </authorList>
    </citation>
    <scope>NUCLEOTIDE SEQUENCE [LARGE SCALE GENOMIC DNA]</scope>
    <source>
        <strain evidence="3 4">NSJ-27</strain>
    </source>
</reference>
<dbReference type="PANTHER" id="PTHR46558">
    <property type="entry name" value="TRACRIPTIONAL REGULATORY PROTEIN-RELATED-RELATED"/>
    <property type="match status" value="1"/>
</dbReference>
<dbReference type="Gene3D" id="1.10.260.40">
    <property type="entry name" value="lambda repressor-like DNA-binding domains"/>
    <property type="match status" value="1"/>
</dbReference>
<keyword evidence="4" id="KW-1185">Reference proteome</keyword>
<gene>
    <name evidence="3" type="ORF">H8Z77_08335</name>
</gene>
<dbReference type="SMART" id="SM00530">
    <property type="entry name" value="HTH_XRE"/>
    <property type="match status" value="1"/>
</dbReference>
<dbReference type="SUPFAM" id="SSF47413">
    <property type="entry name" value="lambda repressor-like DNA-binding domains"/>
    <property type="match status" value="1"/>
</dbReference>
<dbReference type="EMBL" id="JACOQK010000001">
    <property type="protein sequence ID" value="MBC5788022.1"/>
    <property type="molecule type" value="Genomic_DNA"/>
</dbReference>
<evidence type="ECO:0000313" key="3">
    <source>
        <dbReference type="EMBL" id="MBC5788022.1"/>
    </source>
</evidence>
<proteinExistence type="predicted"/>
<accession>A0ABR7IT72</accession>
<evidence type="ECO:0000256" key="1">
    <source>
        <dbReference type="ARBA" id="ARBA00023125"/>
    </source>
</evidence>
<comment type="caution">
    <text evidence="3">The sequence shown here is derived from an EMBL/GenBank/DDBJ whole genome shotgun (WGS) entry which is preliminary data.</text>
</comment>
<feature type="domain" description="HTH cro/C1-type" evidence="2">
    <location>
        <begin position="6"/>
        <end position="60"/>
    </location>
</feature>
<dbReference type="PANTHER" id="PTHR46558:SF14">
    <property type="entry name" value="HTH-TYPE TRANSCRIPTIONAL REGULATOR ANSR"/>
    <property type="match status" value="1"/>
</dbReference>
<evidence type="ECO:0000259" key="2">
    <source>
        <dbReference type="PROSITE" id="PS50943"/>
    </source>
</evidence>
<evidence type="ECO:0000313" key="4">
    <source>
        <dbReference type="Proteomes" id="UP000649151"/>
    </source>
</evidence>
<dbReference type="CDD" id="cd00093">
    <property type="entry name" value="HTH_XRE"/>
    <property type="match status" value="1"/>
</dbReference>
<dbReference type="Proteomes" id="UP000649151">
    <property type="component" value="Unassembled WGS sequence"/>
</dbReference>
<dbReference type="InterPro" id="IPR001387">
    <property type="entry name" value="Cro/C1-type_HTH"/>
</dbReference>
<protein>
    <submittedName>
        <fullName evidence="3">Helix-turn-helix transcriptional regulator</fullName>
    </submittedName>
</protein>
<name>A0ABR7IT72_9CLOT</name>
<sequence length="123" mass="13872">MLGDRIKQLRKQHKWTQGNLAEQLGISKSAVGMYEQNRRQPDHKILLKLADVFGVSTDFLLDGKESNKMENMDDLANQVRTMLLEHDGLMFCGVPLNADDINNIVTIVTDATKSVLEKKMGDQ</sequence>
<dbReference type="RefSeq" id="WP_069987471.1">
    <property type="nucleotide sequence ID" value="NZ_JACOQK010000001.1"/>
</dbReference>
<organism evidence="3 4">
    <name type="scientific">Clostridium facile</name>
    <dbReference type="NCBI Taxonomy" id="2763035"/>
    <lineage>
        <taxon>Bacteria</taxon>
        <taxon>Bacillati</taxon>
        <taxon>Bacillota</taxon>
        <taxon>Clostridia</taxon>
        <taxon>Eubacteriales</taxon>
        <taxon>Clostridiaceae</taxon>
        <taxon>Clostridium</taxon>
    </lineage>
</organism>